<feature type="non-terminal residue" evidence="12">
    <location>
        <position position="1"/>
    </location>
</feature>
<reference evidence="12 13" key="1">
    <citation type="journal article" date="2015" name="Nature">
        <title>rRNA introns, odd ribosomes, and small enigmatic genomes across a large radiation of phyla.</title>
        <authorList>
            <person name="Brown C.T."/>
            <person name="Hug L.A."/>
            <person name="Thomas B.C."/>
            <person name="Sharon I."/>
            <person name="Castelle C.J."/>
            <person name="Singh A."/>
            <person name="Wilkins M.J."/>
            <person name="Williams K.H."/>
            <person name="Banfield J.F."/>
        </authorList>
    </citation>
    <scope>NUCLEOTIDE SEQUENCE [LARGE SCALE GENOMIC DNA]</scope>
</reference>
<evidence type="ECO:0000256" key="1">
    <source>
        <dbReference type="ARBA" id="ARBA00012726"/>
    </source>
</evidence>
<sequence>KEVAPLQLGSLGGGNHFIEGCREEGTGRVWLTVHSGSRHTGLQIAMHHAGVAAKLDERKGWKGLPDLGYLPLDSEEGRDYVTDMNWAIDFALENRFRMMEVMLAAFERVCGRQGVRWSWTSGREGIINIHHNFANGEKHYGAEVMVHRKGATQARQGQLGVVPGSMGAATYIVQGLGNPESFESCAHGAGRTMSRTQAKKRWKQEDLQEQLTGTFTKASRGIIDEAPGAYKNIDEVMDLQSDLVAVKHKLMPIMTVKGEGRN</sequence>
<evidence type="ECO:0000256" key="6">
    <source>
        <dbReference type="ARBA" id="ARBA00023134"/>
    </source>
</evidence>
<dbReference type="PANTHER" id="PTHR43749">
    <property type="entry name" value="RNA-SPLICING LIGASE RTCB"/>
    <property type="match status" value="1"/>
</dbReference>
<dbReference type="PATRIC" id="fig|1618365.3.peg.646"/>
<dbReference type="EC" id="6.5.1.8" evidence="1"/>
<feature type="binding site" evidence="11">
    <location>
        <position position="16"/>
    </location>
    <ligand>
        <name>Mn(2+)</name>
        <dbReference type="ChEBI" id="CHEBI:29035"/>
        <label>1</label>
    </ligand>
</feature>
<dbReference type="PANTHER" id="PTHR43749:SF2">
    <property type="entry name" value="RNA-SPLICING LIGASE RTCB"/>
    <property type="match status" value="1"/>
</dbReference>
<feature type="binding site" evidence="11">
    <location>
        <position position="34"/>
    </location>
    <ligand>
        <name>Mn(2+)</name>
        <dbReference type="ChEBI" id="CHEBI:29035"/>
        <label>2</label>
    </ligand>
</feature>
<evidence type="ECO:0000256" key="4">
    <source>
        <dbReference type="ARBA" id="ARBA00022741"/>
    </source>
</evidence>
<keyword evidence="6 10" id="KW-0342">GTP-binding</keyword>
<dbReference type="GO" id="GO:0003909">
    <property type="term" value="F:DNA ligase activity"/>
    <property type="evidence" value="ECO:0007669"/>
    <property type="project" value="TreeGrafter"/>
</dbReference>
<keyword evidence="7 11" id="KW-0464">Manganese</keyword>
<comment type="cofactor">
    <cofactor evidence="11">
        <name>Mn(2+)</name>
        <dbReference type="ChEBI" id="CHEBI:29035"/>
    </cofactor>
    <text evidence="11">Binds 2 manganese ions per subunit.</text>
</comment>
<evidence type="ECO:0000256" key="11">
    <source>
        <dbReference type="PIRSR" id="PIRSR601233-3"/>
    </source>
</evidence>
<feature type="binding site" evidence="11">
    <location>
        <position position="131"/>
    </location>
    <ligand>
        <name>Mn(2+)</name>
        <dbReference type="ChEBI" id="CHEBI:29035"/>
        <label>2</label>
    </ligand>
</feature>
<keyword evidence="5" id="KW-0692">RNA repair</keyword>
<proteinExistence type="predicted"/>
<feature type="binding site" evidence="10">
    <location>
        <begin position="15"/>
        <end position="19"/>
    </location>
    <ligand>
        <name>GMP</name>
        <dbReference type="ChEBI" id="CHEBI:58115"/>
    </ligand>
</feature>
<keyword evidence="3 11" id="KW-0479">Metal-binding</keyword>
<evidence type="ECO:0000256" key="8">
    <source>
        <dbReference type="ARBA" id="ARBA00047746"/>
    </source>
</evidence>
<protein>
    <recommendedName>
        <fullName evidence="1">3'-phosphate/5'-hydroxy nucleic acid ligase</fullName>
        <ecNumber evidence="1">6.5.1.8</ecNumber>
    </recommendedName>
</protein>
<accession>A0A0G1WR56</accession>
<dbReference type="GO" id="GO:0030145">
    <property type="term" value="F:manganese ion binding"/>
    <property type="evidence" value="ECO:0007669"/>
    <property type="project" value="TreeGrafter"/>
</dbReference>
<feature type="active site" description="GMP-histidine intermediate" evidence="9">
    <location>
        <position position="187"/>
    </location>
</feature>
<feature type="binding site" evidence="10">
    <location>
        <begin position="131"/>
        <end position="132"/>
    </location>
    <ligand>
        <name>GMP</name>
        <dbReference type="ChEBI" id="CHEBI:58115"/>
    </ligand>
</feature>
<dbReference type="GO" id="GO:0170057">
    <property type="term" value="F:RNA ligase (GTP) activity"/>
    <property type="evidence" value="ECO:0007669"/>
    <property type="project" value="UniProtKB-EC"/>
</dbReference>
<dbReference type="InterPro" id="IPR052915">
    <property type="entry name" value="RtcB-like"/>
</dbReference>
<organism evidence="12 13">
    <name type="scientific">Candidatus Amesbacteria bacterium GW2011_GWC1_48_10</name>
    <dbReference type="NCBI Taxonomy" id="1618365"/>
    <lineage>
        <taxon>Bacteria</taxon>
        <taxon>Candidatus Amesiibacteriota</taxon>
    </lineage>
</organism>
<evidence type="ECO:0000256" key="9">
    <source>
        <dbReference type="PIRSR" id="PIRSR601233-1"/>
    </source>
</evidence>
<comment type="caution">
    <text evidence="12">The sequence shown here is derived from an EMBL/GenBank/DDBJ whole genome shotgun (WGS) entry which is preliminary data.</text>
</comment>
<feature type="binding site" evidence="10">
    <location>
        <begin position="163"/>
        <end position="166"/>
    </location>
    <ligand>
        <name>GMP</name>
        <dbReference type="ChEBI" id="CHEBI:58115"/>
    </ligand>
</feature>
<evidence type="ECO:0000256" key="5">
    <source>
        <dbReference type="ARBA" id="ARBA00022800"/>
    </source>
</evidence>
<dbReference type="GO" id="GO:0042245">
    <property type="term" value="P:RNA repair"/>
    <property type="evidence" value="ECO:0007669"/>
    <property type="project" value="UniProtKB-KW"/>
</dbReference>
<evidence type="ECO:0000313" key="13">
    <source>
        <dbReference type="Proteomes" id="UP000034877"/>
    </source>
</evidence>
<dbReference type="GO" id="GO:0005525">
    <property type="term" value="F:GTP binding"/>
    <property type="evidence" value="ECO:0007669"/>
    <property type="project" value="UniProtKB-KW"/>
</dbReference>
<dbReference type="GO" id="GO:0006396">
    <property type="term" value="P:RNA processing"/>
    <property type="evidence" value="ECO:0007669"/>
    <property type="project" value="InterPro"/>
</dbReference>
<dbReference type="EMBL" id="LCPE01000025">
    <property type="protein sequence ID" value="KKU92838.1"/>
    <property type="molecule type" value="Genomic_DNA"/>
</dbReference>
<dbReference type="SUPFAM" id="SSF103365">
    <property type="entry name" value="Hypothetical protein PH1602"/>
    <property type="match status" value="1"/>
</dbReference>
<keyword evidence="4 10" id="KW-0547">Nucleotide-binding</keyword>
<feature type="binding site" evidence="10">
    <location>
        <position position="257"/>
    </location>
    <ligand>
        <name>GMP</name>
        <dbReference type="ChEBI" id="CHEBI:58115"/>
    </ligand>
</feature>
<keyword evidence="2" id="KW-0436">Ligase</keyword>
<dbReference type="GO" id="GO:0006281">
    <property type="term" value="P:DNA repair"/>
    <property type="evidence" value="ECO:0007669"/>
    <property type="project" value="TreeGrafter"/>
</dbReference>
<dbReference type="InterPro" id="IPR001233">
    <property type="entry name" value="RtcB"/>
</dbReference>
<dbReference type="InterPro" id="IPR036025">
    <property type="entry name" value="RtcB-like_sf"/>
</dbReference>
<feature type="binding site" evidence="10">
    <location>
        <begin position="187"/>
        <end position="190"/>
    </location>
    <ligand>
        <name>GMP</name>
        <dbReference type="ChEBI" id="CHEBI:58115"/>
    </ligand>
</feature>
<name>A0A0G1WR56_9BACT</name>
<evidence type="ECO:0000256" key="10">
    <source>
        <dbReference type="PIRSR" id="PIRSR601233-2"/>
    </source>
</evidence>
<dbReference type="AlphaFoldDB" id="A0A0G1WR56"/>
<comment type="catalytic activity">
    <reaction evidence="8">
        <text>a 3'-end 3'-phospho-ribonucleotide-RNA + a 5'-end dephospho-ribonucleoside-RNA + GTP = a ribonucleotidyl-ribonucleotide-RNA + GMP + diphosphate</text>
        <dbReference type="Rhea" id="RHEA:68076"/>
        <dbReference type="Rhea" id="RHEA-COMP:10463"/>
        <dbReference type="Rhea" id="RHEA-COMP:13936"/>
        <dbReference type="Rhea" id="RHEA-COMP:17355"/>
        <dbReference type="ChEBI" id="CHEBI:33019"/>
        <dbReference type="ChEBI" id="CHEBI:37565"/>
        <dbReference type="ChEBI" id="CHEBI:58115"/>
        <dbReference type="ChEBI" id="CHEBI:83062"/>
        <dbReference type="ChEBI" id="CHEBI:138284"/>
        <dbReference type="ChEBI" id="CHEBI:173118"/>
        <dbReference type="EC" id="6.5.1.8"/>
    </reaction>
</comment>
<evidence type="ECO:0000256" key="2">
    <source>
        <dbReference type="ARBA" id="ARBA00022598"/>
    </source>
</evidence>
<evidence type="ECO:0000256" key="3">
    <source>
        <dbReference type="ARBA" id="ARBA00022723"/>
    </source>
</evidence>
<dbReference type="Proteomes" id="UP000034877">
    <property type="component" value="Unassembled WGS sequence"/>
</dbReference>
<gene>
    <name evidence="12" type="ORF">UY22_C0025G0019</name>
</gene>
<evidence type="ECO:0000256" key="7">
    <source>
        <dbReference type="ARBA" id="ARBA00023211"/>
    </source>
</evidence>
<evidence type="ECO:0000313" key="12">
    <source>
        <dbReference type="EMBL" id="KKU92838.1"/>
    </source>
</evidence>
<dbReference type="Gene3D" id="3.90.1860.10">
    <property type="entry name" value="tRNA-splicing ligase RtcB"/>
    <property type="match status" value="1"/>
</dbReference>
<dbReference type="Pfam" id="PF01139">
    <property type="entry name" value="RtcB"/>
    <property type="match status" value="1"/>
</dbReference>